<evidence type="ECO:0000313" key="4">
    <source>
        <dbReference type="EMBL" id="KAJ8040402.1"/>
    </source>
</evidence>
<dbReference type="Pfam" id="PF00059">
    <property type="entry name" value="Lectin_C"/>
    <property type="match status" value="1"/>
</dbReference>
<dbReference type="AlphaFoldDB" id="A0A9Q1C8P2"/>
<dbReference type="InterPro" id="IPR050111">
    <property type="entry name" value="C-type_lectin/snaclec_domain"/>
</dbReference>
<dbReference type="InterPro" id="IPR016187">
    <property type="entry name" value="CTDL_fold"/>
</dbReference>
<protein>
    <submittedName>
        <fullName evidence="4">Alpha-N-acetylgalactosamine-specific lectin</fullName>
    </submittedName>
</protein>
<keyword evidence="5" id="KW-1185">Reference proteome</keyword>
<feature type="signal peptide" evidence="2">
    <location>
        <begin position="1"/>
        <end position="21"/>
    </location>
</feature>
<dbReference type="SUPFAM" id="SSF56436">
    <property type="entry name" value="C-type lectin-like"/>
    <property type="match status" value="1"/>
</dbReference>
<dbReference type="Gene3D" id="3.10.100.10">
    <property type="entry name" value="Mannose-Binding Protein A, subunit A"/>
    <property type="match status" value="1"/>
</dbReference>
<dbReference type="InterPro" id="IPR001304">
    <property type="entry name" value="C-type_lectin-like"/>
</dbReference>
<organism evidence="4 5">
    <name type="scientific">Holothuria leucospilota</name>
    <name type="common">Black long sea cucumber</name>
    <name type="synonym">Mertensiothuria leucospilota</name>
    <dbReference type="NCBI Taxonomy" id="206669"/>
    <lineage>
        <taxon>Eukaryota</taxon>
        <taxon>Metazoa</taxon>
        <taxon>Echinodermata</taxon>
        <taxon>Eleutherozoa</taxon>
        <taxon>Echinozoa</taxon>
        <taxon>Holothuroidea</taxon>
        <taxon>Aspidochirotacea</taxon>
        <taxon>Aspidochirotida</taxon>
        <taxon>Holothuriidae</taxon>
        <taxon>Holothuria</taxon>
    </lineage>
</organism>
<keyword evidence="1" id="KW-1015">Disulfide bond</keyword>
<dbReference type="PROSITE" id="PS50041">
    <property type="entry name" value="C_TYPE_LECTIN_2"/>
    <property type="match status" value="1"/>
</dbReference>
<evidence type="ECO:0000256" key="2">
    <source>
        <dbReference type="SAM" id="SignalP"/>
    </source>
</evidence>
<evidence type="ECO:0000313" key="5">
    <source>
        <dbReference type="Proteomes" id="UP001152320"/>
    </source>
</evidence>
<dbReference type="EMBL" id="JAIZAY010000006">
    <property type="protein sequence ID" value="KAJ8040402.1"/>
    <property type="molecule type" value="Genomic_DNA"/>
</dbReference>
<evidence type="ECO:0000256" key="1">
    <source>
        <dbReference type="ARBA" id="ARBA00023157"/>
    </source>
</evidence>
<feature type="domain" description="C-type lectin" evidence="3">
    <location>
        <begin position="30"/>
        <end position="161"/>
    </location>
</feature>
<gene>
    <name evidence="4" type="ORF">HOLleu_14683</name>
</gene>
<feature type="chain" id="PRO_5040220720" evidence="2">
    <location>
        <begin position="22"/>
        <end position="172"/>
    </location>
</feature>
<evidence type="ECO:0000259" key="3">
    <source>
        <dbReference type="PROSITE" id="PS50041"/>
    </source>
</evidence>
<name>A0A9Q1C8P2_HOLLE</name>
<dbReference type="PANTHER" id="PTHR22803">
    <property type="entry name" value="MANNOSE, PHOSPHOLIPASE, LECTIN RECEPTOR RELATED"/>
    <property type="match status" value="1"/>
</dbReference>
<keyword evidence="2" id="KW-0732">Signal</keyword>
<dbReference type="PROSITE" id="PS00615">
    <property type="entry name" value="C_TYPE_LECTIN_1"/>
    <property type="match status" value="1"/>
</dbReference>
<comment type="caution">
    <text evidence="4">The sequence shown here is derived from an EMBL/GenBank/DDBJ whole genome shotgun (WGS) entry which is preliminary data.</text>
</comment>
<dbReference type="InterPro" id="IPR018378">
    <property type="entry name" value="C-type_lectin_CS"/>
</dbReference>
<dbReference type="Proteomes" id="UP001152320">
    <property type="component" value="Chromosome 6"/>
</dbReference>
<reference evidence="4" key="1">
    <citation type="submission" date="2021-10" db="EMBL/GenBank/DDBJ databases">
        <title>Tropical sea cucumber genome reveals ecological adaptation and Cuvierian tubules defense mechanism.</title>
        <authorList>
            <person name="Chen T."/>
        </authorList>
    </citation>
    <scope>NUCLEOTIDE SEQUENCE</scope>
    <source>
        <strain evidence="4">Nanhai2018</strain>
        <tissue evidence="4">Muscle</tissue>
    </source>
</reference>
<proteinExistence type="predicted"/>
<sequence length="172" mass="19729">MKYCIVVLAAIIATLFSVAQANCLPEWTEWNGHCYRYTSQFRKNWTEASDDCKKASPQGNGHLITIDSEDENRFACGWWVKMMSPLKGKWQYIWTGLNDIDEEGKFVWSDGSSVKYTNWGGNQPDNRFDNSNCATMTVRRASDPGKWDDARCKGRRSYICEYKCTDCANSNV</sequence>
<dbReference type="InterPro" id="IPR016186">
    <property type="entry name" value="C-type_lectin-like/link_sf"/>
</dbReference>
<accession>A0A9Q1C8P2</accession>
<dbReference type="OrthoDB" id="441660at2759"/>
<dbReference type="SMART" id="SM00034">
    <property type="entry name" value="CLECT"/>
    <property type="match status" value="1"/>
</dbReference>